<name>A0AAC9U431_9GAMM</name>
<proteinExistence type="predicted"/>
<organism evidence="1 2">
    <name type="scientific">Shewanella marisflavi</name>
    <dbReference type="NCBI Taxonomy" id="260364"/>
    <lineage>
        <taxon>Bacteria</taxon>
        <taxon>Pseudomonadati</taxon>
        <taxon>Pseudomonadota</taxon>
        <taxon>Gammaproteobacteria</taxon>
        <taxon>Alteromonadales</taxon>
        <taxon>Shewanellaceae</taxon>
        <taxon>Shewanella</taxon>
    </lineage>
</organism>
<dbReference type="InterPro" id="IPR021953">
    <property type="entry name" value="DUF3570"/>
</dbReference>
<dbReference type="KEGG" id="smav:CFF01_09855"/>
<evidence type="ECO:0008006" key="3">
    <source>
        <dbReference type="Google" id="ProtNLM"/>
    </source>
</evidence>
<dbReference type="SUPFAM" id="SSF56935">
    <property type="entry name" value="Porins"/>
    <property type="match status" value="1"/>
</dbReference>
<dbReference type="EMBL" id="CP022272">
    <property type="protein sequence ID" value="ASJ98642.1"/>
    <property type="molecule type" value="Genomic_DNA"/>
</dbReference>
<evidence type="ECO:0000313" key="1">
    <source>
        <dbReference type="EMBL" id="ASJ98642.1"/>
    </source>
</evidence>
<dbReference type="Proteomes" id="UP000198233">
    <property type="component" value="Chromosome"/>
</dbReference>
<reference evidence="1 2" key="1">
    <citation type="submission" date="2017-06" db="EMBL/GenBank/DDBJ databases">
        <title>Complete genome sequence of Shewanella marisflavi EP1 associated with anaerobic 2,4-dinitrotoluene reduction and salt tolerance.</title>
        <authorList>
            <person name="Huang J."/>
        </authorList>
    </citation>
    <scope>NUCLEOTIDE SEQUENCE [LARGE SCALE GENOMIC DNA]</scope>
    <source>
        <strain evidence="1 2">EP1</strain>
    </source>
</reference>
<dbReference type="Pfam" id="PF12094">
    <property type="entry name" value="DUF3570"/>
    <property type="match status" value="1"/>
</dbReference>
<gene>
    <name evidence="1" type="ORF">CFF01_09855</name>
</gene>
<dbReference type="AlphaFoldDB" id="A0AAC9U431"/>
<accession>A0AAC9U431</accession>
<protein>
    <recommendedName>
        <fullName evidence="3">DUF3570 domain-containing protein</fullName>
    </recommendedName>
</protein>
<sequence length="466" mass="51811">MASSLFLGVGDVNATEVLTNDAGATELGANETGTDETGTDEIVAKEREASQAQVSTTKYESRSETDPLAGAKIEAALVYYQERDRVTAAEGIIHYRQALDDSNTLRAKIALDALTGASANGAVIQARPQSFTRPSGTGVYQARAGELPLDDTFKDTRLQLSANWQHLFSAKWQMNLGGYLSREYDYTSIGVNGSGEHSFNQSNTQVFFGSAYYFDIVDPVGGRPVGLSEMVFRKDFASEEAFRQAFDATRRYDSALKRTLDLNLGVTQTLNTHWQAQLSYSLSAVSGYLSDAYKVVSRIDGVGQAQGYHYEARPDERLKHNLFAMAKGALTSGTLTFSYRYSDDDWSIQAHTLDARYRYNLTDGGYWQWQFRAYLQQAAEFYRLYLTEGEALPEFASADHRLGKLETYTLGVKYAHKLDAGQLASIRLAYYQQRPQNPGISLPGELASYDQFPRLDAIVLQLGMRF</sequence>
<evidence type="ECO:0000313" key="2">
    <source>
        <dbReference type="Proteomes" id="UP000198233"/>
    </source>
</evidence>